<accession>A0A1Y2E9B8</accession>
<dbReference type="PANTHER" id="PTHR12300:SF117">
    <property type="entry name" value="LP05237P-RELATED"/>
    <property type="match status" value="1"/>
</dbReference>
<gene>
    <name evidence="2" type="ORF">LY90DRAFT_504550</name>
</gene>
<proteinExistence type="predicted"/>
<name>A0A1Y2E9B8_9FUNG</name>
<dbReference type="Pfam" id="PF03134">
    <property type="entry name" value="TB2_DP1_HVA22"/>
    <property type="match status" value="1"/>
</dbReference>
<evidence type="ECO:0000313" key="2">
    <source>
        <dbReference type="EMBL" id="ORY67866.1"/>
    </source>
</evidence>
<dbReference type="AlphaFoldDB" id="A0A1Y2E9B8"/>
<evidence type="ECO:0000313" key="3">
    <source>
        <dbReference type="Proteomes" id="UP000193920"/>
    </source>
</evidence>
<evidence type="ECO:0000256" key="1">
    <source>
        <dbReference type="SAM" id="MobiDB-lite"/>
    </source>
</evidence>
<feature type="region of interest" description="Disordered" evidence="1">
    <location>
        <begin position="213"/>
        <end position="312"/>
    </location>
</feature>
<feature type="compositionally biased region" description="Low complexity" evidence="1">
    <location>
        <begin position="295"/>
        <end position="312"/>
    </location>
</feature>
<protein>
    <recommendedName>
        <fullName evidence="4">Protein YOP1</fullName>
    </recommendedName>
</protein>
<dbReference type="PANTHER" id="PTHR12300">
    <property type="entry name" value="HVA22-LIKE PROTEINS"/>
    <property type="match status" value="1"/>
</dbReference>
<dbReference type="OrthoDB" id="434647at2759"/>
<feature type="compositionally biased region" description="Polar residues" evidence="1">
    <location>
        <begin position="260"/>
        <end position="270"/>
    </location>
</feature>
<reference evidence="2 3" key="1">
    <citation type="submission" date="2016-08" db="EMBL/GenBank/DDBJ databases">
        <title>A Parts List for Fungal Cellulosomes Revealed by Comparative Genomics.</title>
        <authorList>
            <consortium name="DOE Joint Genome Institute"/>
            <person name="Haitjema C.H."/>
            <person name="Gilmore S.P."/>
            <person name="Henske J.K."/>
            <person name="Solomon K.V."/>
            <person name="De Groot R."/>
            <person name="Kuo A."/>
            <person name="Mondo S.J."/>
            <person name="Salamov A.A."/>
            <person name="Labutti K."/>
            <person name="Zhao Z."/>
            <person name="Chiniquy J."/>
            <person name="Barry K."/>
            <person name="Brewer H.M."/>
            <person name="Purvine S.O."/>
            <person name="Wright A.T."/>
            <person name="Boxma B."/>
            <person name="Van Alen T."/>
            <person name="Hackstein J.H."/>
            <person name="Baker S.E."/>
            <person name="Grigoriev I.V."/>
            <person name="O'Malley M.A."/>
        </authorList>
    </citation>
    <scope>NUCLEOTIDE SEQUENCE [LARGE SCALE GENOMIC DNA]</scope>
    <source>
        <strain evidence="2 3">G1</strain>
    </source>
</reference>
<keyword evidence="3" id="KW-1185">Reference proteome</keyword>
<dbReference type="EMBL" id="MCOG01000048">
    <property type="protein sequence ID" value="ORY67866.1"/>
    <property type="molecule type" value="Genomic_DNA"/>
</dbReference>
<feature type="compositionally biased region" description="Polar residues" evidence="1">
    <location>
        <begin position="237"/>
        <end position="249"/>
    </location>
</feature>
<feature type="compositionally biased region" description="Polar residues" evidence="1">
    <location>
        <begin position="157"/>
        <end position="171"/>
    </location>
</feature>
<feature type="region of interest" description="Disordered" evidence="1">
    <location>
        <begin position="364"/>
        <end position="385"/>
    </location>
</feature>
<dbReference type="Proteomes" id="UP000193920">
    <property type="component" value="Unassembled WGS sequence"/>
</dbReference>
<comment type="caution">
    <text evidence="2">The sequence shown here is derived from an EMBL/GenBank/DDBJ whole genome shotgun (WGS) entry which is preliminary data.</text>
</comment>
<dbReference type="InterPro" id="IPR004345">
    <property type="entry name" value="TB2_DP1_HVA22"/>
</dbReference>
<sequence>MFSGLQHLISLIALYLYPSYCSYKALNSKNVADAQEWLCYWIPFYYEIKLLLCLWLIFPKTKGHLTLFNNYVIPYMDRFSGRIDAYAQDVTVMSKKYAGVAWQKGLQVAQAKFFEVLAKGPSALFDFNNISLNFGNIQNTNDGRIKEVNDDDDGDYSENSYSQKSYDNKSNQMIIKKKRMPSSNSNIKKFNIGLANSNAENRKKSVKRMSNEYDDMNRENNQRSPSFKGNSGGNRRMFSNSPFSQSYSMNYDKEEDDNSKLSNGRNNGKSNGLFMNMMSNRRQGSGGLMDINDIYSSENNEPYSNNFNSSQNNYYEDEDIEENYSYGRGRNSKANQRSMRDNYYDYDYDLTREDDDTITGDDLYNEPESYLGNQGRRVVPKVSDEKKRPDLGYQESFISNFNSFFN</sequence>
<feature type="region of interest" description="Disordered" evidence="1">
    <location>
        <begin position="142"/>
        <end position="171"/>
    </location>
</feature>
<evidence type="ECO:0008006" key="4">
    <source>
        <dbReference type="Google" id="ProtNLM"/>
    </source>
</evidence>
<organism evidence="2 3">
    <name type="scientific">Neocallimastix californiae</name>
    <dbReference type="NCBI Taxonomy" id="1754190"/>
    <lineage>
        <taxon>Eukaryota</taxon>
        <taxon>Fungi</taxon>
        <taxon>Fungi incertae sedis</taxon>
        <taxon>Chytridiomycota</taxon>
        <taxon>Chytridiomycota incertae sedis</taxon>
        <taxon>Neocallimastigomycetes</taxon>
        <taxon>Neocallimastigales</taxon>
        <taxon>Neocallimastigaceae</taxon>
        <taxon>Neocallimastix</taxon>
    </lineage>
</organism>